<dbReference type="GO" id="GO:0000727">
    <property type="term" value="P:double-strand break repair via break-induced replication"/>
    <property type="evidence" value="ECO:0007669"/>
    <property type="project" value="TreeGrafter"/>
</dbReference>
<dbReference type="VEuPathDB" id="FungiDB:VP01_239g3"/>
<feature type="compositionally biased region" description="Basic and acidic residues" evidence="7">
    <location>
        <begin position="1"/>
        <end position="17"/>
    </location>
</feature>
<evidence type="ECO:0000256" key="1">
    <source>
        <dbReference type="ARBA" id="ARBA00004123"/>
    </source>
</evidence>
<organism evidence="10 11">
    <name type="scientific">Puccinia sorghi</name>
    <dbReference type="NCBI Taxonomy" id="27349"/>
    <lineage>
        <taxon>Eukaryota</taxon>
        <taxon>Fungi</taxon>
        <taxon>Dikarya</taxon>
        <taxon>Basidiomycota</taxon>
        <taxon>Pucciniomycotina</taxon>
        <taxon>Pucciniomycetes</taxon>
        <taxon>Pucciniales</taxon>
        <taxon>Pucciniaceae</taxon>
        <taxon>Puccinia</taxon>
    </lineage>
</organism>
<keyword evidence="4 6" id="KW-0235">DNA replication</keyword>
<evidence type="ECO:0000256" key="5">
    <source>
        <dbReference type="ARBA" id="ARBA00023242"/>
    </source>
</evidence>
<dbReference type="PANTHER" id="PTHR21206">
    <property type="entry name" value="SLD5 PROTEIN"/>
    <property type="match status" value="1"/>
</dbReference>
<comment type="caution">
    <text evidence="10">The sequence shown here is derived from an EMBL/GenBank/DDBJ whole genome shotgun (WGS) entry which is preliminary data.</text>
</comment>
<dbReference type="InterPro" id="IPR008591">
    <property type="entry name" value="GINS_Sld5"/>
</dbReference>
<dbReference type="SUPFAM" id="SSF158573">
    <property type="entry name" value="GINS helical bundle-like"/>
    <property type="match status" value="1"/>
</dbReference>
<evidence type="ECO:0000256" key="6">
    <source>
        <dbReference type="PIRNR" id="PIRNR007764"/>
    </source>
</evidence>
<dbReference type="CDD" id="cd21692">
    <property type="entry name" value="GINS_B_Sld5"/>
    <property type="match status" value="1"/>
</dbReference>
<dbReference type="GO" id="GO:0000811">
    <property type="term" value="C:GINS complex"/>
    <property type="evidence" value="ECO:0007669"/>
    <property type="project" value="UniProtKB-UniRule"/>
</dbReference>
<dbReference type="Pfam" id="PF05916">
    <property type="entry name" value="Sld5"/>
    <property type="match status" value="1"/>
</dbReference>
<gene>
    <name evidence="10" type="ORF">VP01_239g3</name>
</gene>
<comment type="function">
    <text evidence="6">The GINS complex plays an essential role in the initiation of DNA replication.</text>
</comment>
<evidence type="ECO:0000256" key="3">
    <source>
        <dbReference type="ARBA" id="ARBA00014804"/>
    </source>
</evidence>
<evidence type="ECO:0000313" key="10">
    <source>
        <dbReference type="EMBL" id="KNZ56465.1"/>
    </source>
</evidence>
<feature type="domain" description="DNA replication complex GINS protein SLD5 C-terminal" evidence="9">
    <location>
        <begin position="184"/>
        <end position="235"/>
    </location>
</feature>
<comment type="similarity">
    <text evidence="2 6">Belongs to the GINS4/SLD5 family.</text>
</comment>
<dbReference type="Proteomes" id="UP000037035">
    <property type="component" value="Unassembled WGS sequence"/>
</dbReference>
<dbReference type="AlphaFoldDB" id="A0A0L6V8M6"/>
<dbReference type="InterPro" id="IPR038749">
    <property type="entry name" value="Sld5_GINS_A"/>
</dbReference>
<evidence type="ECO:0000259" key="9">
    <source>
        <dbReference type="Pfam" id="PF16922"/>
    </source>
</evidence>
<dbReference type="STRING" id="27349.A0A0L6V8M6"/>
<feature type="domain" description="GINS subunit" evidence="8">
    <location>
        <begin position="71"/>
        <end position="148"/>
    </location>
</feature>
<feature type="region of interest" description="Disordered" evidence="7">
    <location>
        <begin position="1"/>
        <end position="26"/>
    </location>
</feature>
<dbReference type="EMBL" id="LAVV01007280">
    <property type="protein sequence ID" value="KNZ56465.1"/>
    <property type="molecule type" value="Genomic_DNA"/>
</dbReference>
<dbReference type="SUPFAM" id="SSF160059">
    <property type="entry name" value="PriA/YqbF domain"/>
    <property type="match status" value="1"/>
</dbReference>
<sequence length="236" mass="27420">METASTRETEPDNRASDDQGESEDLPGETLSEELMRHWINERFAPEVLQHQEELLEKALSRIQQQVRASSLALDVLANNPEDLSSGNHFRLMLIETEIEHLRYICKAYARCRMLKLDKFFDHCLMDPETRSRLSKVDLEYCSREQTLVHNLLYDSVLDQLPSKYRKLDEDHMSVWTPRPEFIRPDLDEGVFAMVRSPCGPVYLPNSEPLMLEKGSIHFITYRSIKPFLESGHVKLG</sequence>
<dbReference type="InterPro" id="IPR021151">
    <property type="entry name" value="GINS_A"/>
</dbReference>
<comment type="subcellular location">
    <subcellularLocation>
        <location evidence="1 6">Nucleus</location>
    </subcellularLocation>
</comment>
<proteinExistence type="inferred from homology"/>
<dbReference type="Gene3D" id="1.20.58.1030">
    <property type="match status" value="1"/>
</dbReference>
<name>A0A0L6V8M6_9BASI</name>
<dbReference type="InterPro" id="IPR036224">
    <property type="entry name" value="GINS_bundle-like_dom_sf"/>
</dbReference>
<keyword evidence="5 6" id="KW-0539">Nucleus</keyword>
<evidence type="ECO:0000256" key="2">
    <source>
        <dbReference type="ARBA" id="ARBA00008187"/>
    </source>
</evidence>
<reference evidence="10 11" key="1">
    <citation type="submission" date="2015-08" db="EMBL/GenBank/DDBJ databases">
        <title>Next Generation Sequencing and Analysis of the Genome of Puccinia sorghi L Schw, the Causal Agent of Maize Common Rust.</title>
        <authorList>
            <person name="Rochi L."/>
            <person name="Burguener G."/>
            <person name="Darino M."/>
            <person name="Turjanski A."/>
            <person name="Kreff E."/>
            <person name="Dieguez M.J."/>
            <person name="Sacco F."/>
        </authorList>
    </citation>
    <scope>NUCLEOTIDE SEQUENCE [LARGE SCALE GENOMIC DNA]</scope>
    <source>
        <strain evidence="10 11">RO10H11247</strain>
    </source>
</reference>
<dbReference type="PIRSF" id="PIRSF007764">
    <property type="entry name" value="Sld5"/>
    <property type="match status" value="1"/>
</dbReference>
<dbReference type="InterPro" id="IPR031633">
    <property type="entry name" value="SLD5_C"/>
</dbReference>
<evidence type="ECO:0000256" key="7">
    <source>
        <dbReference type="SAM" id="MobiDB-lite"/>
    </source>
</evidence>
<keyword evidence="11" id="KW-1185">Reference proteome</keyword>
<dbReference type="CDD" id="cd11711">
    <property type="entry name" value="GINS_A_Sld5"/>
    <property type="match status" value="1"/>
</dbReference>
<dbReference type="PANTHER" id="PTHR21206:SF0">
    <property type="entry name" value="DNA REPLICATION COMPLEX GINS PROTEIN SLD5"/>
    <property type="match status" value="1"/>
</dbReference>
<dbReference type="GO" id="GO:0006261">
    <property type="term" value="P:DNA-templated DNA replication"/>
    <property type="evidence" value="ECO:0007669"/>
    <property type="project" value="InterPro"/>
</dbReference>
<protein>
    <recommendedName>
        <fullName evidence="3 6">DNA replication complex GINS protein SLD5</fullName>
    </recommendedName>
</protein>
<accession>A0A0L6V8M6</accession>
<dbReference type="Gene3D" id="3.40.5.60">
    <property type="match status" value="1"/>
</dbReference>
<evidence type="ECO:0000313" key="11">
    <source>
        <dbReference type="Proteomes" id="UP000037035"/>
    </source>
</evidence>
<dbReference type="Pfam" id="PF16922">
    <property type="entry name" value="SLD5_C"/>
    <property type="match status" value="1"/>
</dbReference>
<dbReference type="OrthoDB" id="338231at2759"/>
<evidence type="ECO:0000259" key="8">
    <source>
        <dbReference type="Pfam" id="PF05916"/>
    </source>
</evidence>
<evidence type="ECO:0000256" key="4">
    <source>
        <dbReference type="ARBA" id="ARBA00022705"/>
    </source>
</evidence>